<dbReference type="EMBL" id="FMZQ01000008">
    <property type="protein sequence ID" value="SDC91472.1"/>
    <property type="molecule type" value="Genomic_DNA"/>
</dbReference>
<dbReference type="AlphaFoldDB" id="A0A1G6QG49"/>
<evidence type="ECO:0000313" key="2">
    <source>
        <dbReference type="EMBL" id="SDC91472.1"/>
    </source>
</evidence>
<name>A0A1G6QG49_9GAMM</name>
<evidence type="ECO:0000256" key="1">
    <source>
        <dbReference type="SAM" id="MobiDB-lite"/>
    </source>
</evidence>
<evidence type="ECO:0000313" key="3">
    <source>
        <dbReference type="Proteomes" id="UP000199467"/>
    </source>
</evidence>
<dbReference type="RefSeq" id="WP_090336832.1">
    <property type="nucleotide sequence ID" value="NZ_FMZQ01000008.1"/>
</dbReference>
<reference evidence="3" key="1">
    <citation type="submission" date="2016-10" db="EMBL/GenBank/DDBJ databases">
        <authorList>
            <person name="Varghese N."/>
            <person name="Submissions S."/>
        </authorList>
    </citation>
    <scope>NUCLEOTIDE SEQUENCE [LARGE SCALE GENOMIC DNA]</scope>
    <source>
        <strain evidence="3">DSM 26382</strain>
    </source>
</reference>
<keyword evidence="3" id="KW-1185">Reference proteome</keyword>
<organism evidence="2 3">
    <name type="scientific">Ectopseudomonas chengduensis</name>
    <dbReference type="NCBI Taxonomy" id="489632"/>
    <lineage>
        <taxon>Bacteria</taxon>
        <taxon>Pseudomonadati</taxon>
        <taxon>Pseudomonadota</taxon>
        <taxon>Gammaproteobacteria</taxon>
        <taxon>Pseudomonadales</taxon>
        <taxon>Pseudomonadaceae</taxon>
        <taxon>Ectopseudomonas</taxon>
    </lineage>
</organism>
<protein>
    <submittedName>
        <fullName evidence="2">Uncharacterized protein</fullName>
    </submittedName>
</protein>
<gene>
    <name evidence="2" type="ORF">SAMN05216576_1087</name>
</gene>
<accession>A0A1G6QG49</accession>
<sequence>MARSTMEVAFLGTQKLAFNQNGTDVKIVKVFYGDEPDGITENGLSIVSMDVPADVADEVFASGAQFAPLETVRITFEVARAGKQKGNNLAVHIEAVNPKGQAAKPAAPQGTQQQPKPTGAQPDAAKA</sequence>
<feature type="compositionally biased region" description="Low complexity" evidence="1">
    <location>
        <begin position="98"/>
        <end position="127"/>
    </location>
</feature>
<feature type="region of interest" description="Disordered" evidence="1">
    <location>
        <begin position="97"/>
        <end position="127"/>
    </location>
</feature>
<proteinExistence type="predicted"/>
<dbReference type="Proteomes" id="UP000199467">
    <property type="component" value="Unassembled WGS sequence"/>
</dbReference>